<dbReference type="Gene3D" id="3.30.70.100">
    <property type="match status" value="1"/>
</dbReference>
<accession>A0A512NIF9</accession>
<name>A0A512NIF9_9HYPH</name>
<dbReference type="AlphaFoldDB" id="A0A512NIF9"/>
<dbReference type="RefSeq" id="WP_147154120.1">
    <property type="nucleotide sequence ID" value="NZ_BKAJ01000108.1"/>
</dbReference>
<evidence type="ECO:0000313" key="2">
    <source>
        <dbReference type="Proteomes" id="UP000321058"/>
    </source>
</evidence>
<comment type="caution">
    <text evidence="1">The sequence shown here is derived from an EMBL/GenBank/DDBJ whole genome shotgun (WGS) entry which is preliminary data.</text>
</comment>
<keyword evidence="2" id="KW-1185">Reference proteome</keyword>
<dbReference type="EMBL" id="BKAJ01000108">
    <property type="protein sequence ID" value="GEP58726.1"/>
    <property type="molecule type" value="Genomic_DNA"/>
</dbReference>
<dbReference type="Proteomes" id="UP000321058">
    <property type="component" value="Unassembled WGS sequence"/>
</dbReference>
<reference evidence="1 2" key="1">
    <citation type="submission" date="2019-07" db="EMBL/GenBank/DDBJ databases">
        <title>Whole genome shotgun sequence of Reyranella soli NBRC 108950.</title>
        <authorList>
            <person name="Hosoyama A."/>
            <person name="Uohara A."/>
            <person name="Ohji S."/>
            <person name="Ichikawa N."/>
        </authorList>
    </citation>
    <scope>NUCLEOTIDE SEQUENCE [LARGE SCALE GENOMIC DNA]</scope>
    <source>
        <strain evidence="1 2">NBRC 108950</strain>
    </source>
</reference>
<protein>
    <recommendedName>
        <fullName evidence="3">Monooxygenase</fullName>
    </recommendedName>
</protein>
<proteinExistence type="predicted"/>
<gene>
    <name evidence="1" type="ORF">RSO01_58920</name>
</gene>
<dbReference type="SUPFAM" id="SSF54909">
    <property type="entry name" value="Dimeric alpha+beta barrel"/>
    <property type="match status" value="1"/>
</dbReference>
<dbReference type="InterPro" id="IPR011008">
    <property type="entry name" value="Dimeric_a/b-barrel"/>
</dbReference>
<dbReference type="OrthoDB" id="2065010at2"/>
<evidence type="ECO:0000313" key="1">
    <source>
        <dbReference type="EMBL" id="GEP58726.1"/>
    </source>
</evidence>
<sequence>MFIAIVQIPMAKRPRDAAVEAAAKSAPTYTALGAKGLLKKYYLNGEAGGGGVYLWDSEAAARAWYTPDWEKRMEAAFGARPTVTYYDNHVVVDNETGKVHVDGQNT</sequence>
<organism evidence="1 2">
    <name type="scientific">Reyranella soli</name>
    <dbReference type="NCBI Taxonomy" id="1230389"/>
    <lineage>
        <taxon>Bacteria</taxon>
        <taxon>Pseudomonadati</taxon>
        <taxon>Pseudomonadota</taxon>
        <taxon>Alphaproteobacteria</taxon>
        <taxon>Hyphomicrobiales</taxon>
        <taxon>Reyranellaceae</taxon>
        <taxon>Reyranella</taxon>
    </lineage>
</organism>
<evidence type="ECO:0008006" key="3">
    <source>
        <dbReference type="Google" id="ProtNLM"/>
    </source>
</evidence>